<keyword evidence="12" id="KW-1185">Reference proteome</keyword>
<evidence type="ECO:0000259" key="10">
    <source>
        <dbReference type="Pfam" id="PF00999"/>
    </source>
</evidence>
<feature type="transmembrane region" description="Helical" evidence="9">
    <location>
        <begin position="282"/>
        <end position="303"/>
    </location>
</feature>
<comment type="caution">
    <text evidence="11">The sequence shown here is derived from an EMBL/GenBank/DDBJ whole genome shotgun (WGS) entry which is preliminary data.</text>
</comment>
<dbReference type="STRING" id="305900.GV64_06990"/>
<gene>
    <name evidence="11" type="ORF">GV64_06990</name>
</gene>
<comment type="subcellular location">
    <subcellularLocation>
        <location evidence="1">Membrane</location>
        <topology evidence="1">Multi-pass membrane protein</topology>
    </subcellularLocation>
</comment>
<dbReference type="Pfam" id="PF00999">
    <property type="entry name" value="Na_H_Exchanger"/>
    <property type="match status" value="1"/>
</dbReference>
<evidence type="ECO:0000256" key="3">
    <source>
        <dbReference type="ARBA" id="ARBA00022448"/>
    </source>
</evidence>
<feature type="domain" description="Cation/H+ exchanger transmembrane" evidence="10">
    <location>
        <begin position="8"/>
        <end position="363"/>
    </location>
</feature>
<feature type="transmembrane region" description="Helical" evidence="9">
    <location>
        <begin position="346"/>
        <end position="368"/>
    </location>
</feature>
<organism evidence="11 12">
    <name type="scientific">Endozoicomonas elysicola</name>
    <dbReference type="NCBI Taxonomy" id="305900"/>
    <lineage>
        <taxon>Bacteria</taxon>
        <taxon>Pseudomonadati</taxon>
        <taxon>Pseudomonadota</taxon>
        <taxon>Gammaproteobacteria</taxon>
        <taxon>Oceanospirillales</taxon>
        <taxon>Endozoicomonadaceae</taxon>
        <taxon>Endozoicomonas</taxon>
    </lineage>
</organism>
<keyword evidence="3" id="KW-0813">Transport</keyword>
<keyword evidence="4" id="KW-0050">Antiport</keyword>
<evidence type="ECO:0000256" key="6">
    <source>
        <dbReference type="ARBA" id="ARBA00022989"/>
    </source>
</evidence>
<evidence type="ECO:0000256" key="2">
    <source>
        <dbReference type="ARBA" id="ARBA00005551"/>
    </source>
</evidence>
<name>A0A081K8P1_9GAMM</name>
<dbReference type="Gene3D" id="1.20.1530.20">
    <property type="match status" value="1"/>
</dbReference>
<evidence type="ECO:0000256" key="9">
    <source>
        <dbReference type="SAM" id="Phobius"/>
    </source>
</evidence>
<evidence type="ECO:0000256" key="4">
    <source>
        <dbReference type="ARBA" id="ARBA00022449"/>
    </source>
</evidence>
<evidence type="ECO:0000256" key="7">
    <source>
        <dbReference type="ARBA" id="ARBA00023065"/>
    </source>
</evidence>
<feature type="transmembrane region" description="Helical" evidence="9">
    <location>
        <begin position="231"/>
        <end position="250"/>
    </location>
</feature>
<feature type="transmembrane region" description="Helical" evidence="9">
    <location>
        <begin position="206"/>
        <end position="225"/>
    </location>
</feature>
<dbReference type="EMBL" id="JOJP01000001">
    <property type="protein sequence ID" value="KEI70517.1"/>
    <property type="molecule type" value="Genomic_DNA"/>
</dbReference>
<keyword evidence="8 9" id="KW-0472">Membrane</keyword>
<feature type="transmembrane region" description="Helical" evidence="9">
    <location>
        <begin position="140"/>
        <end position="160"/>
    </location>
</feature>
<proteinExistence type="inferred from homology"/>
<comment type="similarity">
    <text evidence="2">Belongs to the monovalent cation:proton antiporter 2 (CPA2) transporter (TC 2.A.37) family.</text>
</comment>
<evidence type="ECO:0000313" key="12">
    <source>
        <dbReference type="Proteomes" id="UP000027997"/>
    </source>
</evidence>
<evidence type="ECO:0000256" key="5">
    <source>
        <dbReference type="ARBA" id="ARBA00022692"/>
    </source>
</evidence>
<dbReference type="InterPro" id="IPR038770">
    <property type="entry name" value="Na+/solute_symporter_sf"/>
</dbReference>
<evidence type="ECO:0000256" key="8">
    <source>
        <dbReference type="ARBA" id="ARBA00023136"/>
    </source>
</evidence>
<dbReference type="AlphaFoldDB" id="A0A081K8P1"/>
<dbReference type="PANTHER" id="PTHR42751:SF3">
    <property type="entry name" value="SODIUM_GLUTAMATE SYMPORTER"/>
    <property type="match status" value="1"/>
</dbReference>
<feature type="transmembrane region" description="Helical" evidence="9">
    <location>
        <begin position="109"/>
        <end position="128"/>
    </location>
</feature>
<reference evidence="11 12" key="1">
    <citation type="submission" date="2014-06" db="EMBL/GenBank/DDBJ databases">
        <title>Whole Genome Sequences of Three Symbiotic Endozoicomonas Bacteria.</title>
        <authorList>
            <person name="Neave M.J."/>
            <person name="Apprill A."/>
            <person name="Voolstra C.R."/>
        </authorList>
    </citation>
    <scope>NUCLEOTIDE SEQUENCE [LARGE SCALE GENOMIC DNA]</scope>
    <source>
        <strain evidence="11 12">DSM 22380</strain>
    </source>
</reference>
<evidence type="ECO:0000256" key="1">
    <source>
        <dbReference type="ARBA" id="ARBA00004141"/>
    </source>
</evidence>
<feature type="transmembrane region" description="Helical" evidence="9">
    <location>
        <begin position="172"/>
        <end position="194"/>
    </location>
</feature>
<feature type="transmembrane region" description="Helical" evidence="9">
    <location>
        <begin position="79"/>
        <end position="103"/>
    </location>
</feature>
<dbReference type="GO" id="GO:0015297">
    <property type="term" value="F:antiporter activity"/>
    <property type="evidence" value="ECO:0007669"/>
    <property type="project" value="UniProtKB-KW"/>
</dbReference>
<dbReference type="InterPro" id="IPR006153">
    <property type="entry name" value="Cation/H_exchanger_TM"/>
</dbReference>
<dbReference type="Proteomes" id="UP000027997">
    <property type="component" value="Unassembled WGS sequence"/>
</dbReference>
<keyword evidence="6 9" id="KW-1133">Transmembrane helix</keyword>
<protein>
    <recommendedName>
        <fullName evidence="10">Cation/H+ exchanger transmembrane domain-containing protein</fullName>
    </recommendedName>
</protein>
<keyword evidence="7" id="KW-0406">Ion transport</keyword>
<feature type="transmembrane region" description="Helical" evidence="9">
    <location>
        <begin position="49"/>
        <end position="67"/>
    </location>
</feature>
<dbReference type="PANTHER" id="PTHR42751">
    <property type="entry name" value="SODIUM/HYDROGEN EXCHANGER FAMILY/TRKA DOMAIN PROTEIN"/>
    <property type="match status" value="1"/>
</dbReference>
<sequence>MAVIFGGASLLGTLFVWLKQPIILAYICLGMLVGPYGLNVVINDGHIEAVSTMGIILLMFLLGLHLHPRNLLKQLKQTALVTFLCLSTVGVMIWAVLVLLFGFPFIEAVIAGLALAFSSTVLSLKLIPTTTLHHKRTGEVMISILLFEDILAILTILILYSSNDGGAHIDALLLPLKTCAFTLGAWCFVRYILLPLMGRFDIISEYIFLVSLGWCLTAAQLAESFGLSHEIGAFIAGVSIATSPISLFIAEGLKPLREFFLILFFFSVGAQFDPFLKSHLLLAILLTSAIVLITKPILFKYLLKRLAGERNDNAGEMGLRLGQSSEFSLLLAYGAMTAGRIQQDTALLIEGAAILTFIISTYVVVFRLPTPISPSKELRSD</sequence>
<dbReference type="GO" id="GO:0016020">
    <property type="term" value="C:membrane"/>
    <property type="evidence" value="ECO:0007669"/>
    <property type="project" value="UniProtKB-SubCell"/>
</dbReference>
<evidence type="ECO:0000313" key="11">
    <source>
        <dbReference type="EMBL" id="KEI70517.1"/>
    </source>
</evidence>
<feature type="transmembrane region" description="Helical" evidence="9">
    <location>
        <begin position="259"/>
        <end position="276"/>
    </location>
</feature>
<dbReference type="GO" id="GO:1902600">
    <property type="term" value="P:proton transmembrane transport"/>
    <property type="evidence" value="ECO:0007669"/>
    <property type="project" value="InterPro"/>
</dbReference>
<keyword evidence="5 9" id="KW-0812">Transmembrane</keyword>
<accession>A0A081K8P1</accession>
<dbReference type="eggNOG" id="COG4651">
    <property type="taxonomic scope" value="Bacteria"/>
</dbReference>